<organism evidence="8 9">
    <name type="scientific">Clonorchis sinensis</name>
    <name type="common">Chinese liver fluke</name>
    <dbReference type="NCBI Taxonomy" id="79923"/>
    <lineage>
        <taxon>Eukaryota</taxon>
        <taxon>Metazoa</taxon>
        <taxon>Spiralia</taxon>
        <taxon>Lophotrochozoa</taxon>
        <taxon>Platyhelminthes</taxon>
        <taxon>Trematoda</taxon>
        <taxon>Digenea</taxon>
        <taxon>Opisthorchiida</taxon>
        <taxon>Opisthorchiata</taxon>
        <taxon>Opisthorchiidae</taxon>
        <taxon>Clonorchis</taxon>
    </lineage>
</organism>
<feature type="region of interest" description="Disordered" evidence="5">
    <location>
        <begin position="692"/>
        <end position="720"/>
    </location>
</feature>
<dbReference type="EMBL" id="NIRI02000056">
    <property type="protein sequence ID" value="KAG5443763.1"/>
    <property type="molecule type" value="Genomic_DNA"/>
</dbReference>
<dbReference type="GO" id="GO:0008432">
    <property type="term" value="F:JUN kinase binding"/>
    <property type="evidence" value="ECO:0007669"/>
    <property type="project" value="TreeGrafter"/>
</dbReference>
<reference evidence="8 9" key="1">
    <citation type="journal article" date="2018" name="Biotechnol. Adv.">
        <title>Improved genomic resources and new bioinformatic workflow for the carcinogenic parasite Clonorchis sinensis: Biotechnological implications.</title>
        <authorList>
            <person name="Wang D."/>
            <person name="Korhonen P.K."/>
            <person name="Gasser R.B."/>
            <person name="Young N.D."/>
        </authorList>
    </citation>
    <scope>NUCLEOTIDE SEQUENCE [LARGE SCALE GENOMIC DNA]</scope>
    <source>
        <strain evidence="8">Cs-k2</strain>
    </source>
</reference>
<dbReference type="GO" id="GO:0016192">
    <property type="term" value="P:vesicle-mediated transport"/>
    <property type="evidence" value="ECO:0007669"/>
    <property type="project" value="TreeGrafter"/>
</dbReference>
<dbReference type="PANTHER" id="PTHR13886:SF4">
    <property type="entry name" value="JNK-INTERACTING PROTEIN 3"/>
    <property type="match status" value="1"/>
</dbReference>
<feature type="coiled-coil region" evidence="4">
    <location>
        <begin position="88"/>
        <end position="168"/>
    </location>
</feature>
<evidence type="ECO:0000256" key="3">
    <source>
        <dbReference type="ARBA" id="ARBA00023054"/>
    </source>
</evidence>
<dbReference type="OrthoDB" id="10256043at2759"/>
<feature type="non-terminal residue" evidence="8">
    <location>
        <position position="1"/>
    </location>
</feature>
<comment type="subcellular location">
    <subcellularLocation>
        <location evidence="1">Cytoplasm</location>
    </subcellularLocation>
</comment>
<dbReference type="Gene3D" id="1.20.5.1000">
    <property type="entry name" value="arf6 gtpase in complex with a specific effector, jip4"/>
    <property type="match status" value="1"/>
</dbReference>
<dbReference type="Proteomes" id="UP000286415">
    <property type="component" value="Unassembled WGS sequence"/>
</dbReference>
<evidence type="ECO:0000256" key="2">
    <source>
        <dbReference type="ARBA" id="ARBA00022490"/>
    </source>
</evidence>
<keyword evidence="9" id="KW-1185">Reference proteome</keyword>
<dbReference type="GO" id="GO:0005078">
    <property type="term" value="F:MAP-kinase scaffold activity"/>
    <property type="evidence" value="ECO:0007669"/>
    <property type="project" value="InterPro"/>
</dbReference>
<evidence type="ECO:0000256" key="4">
    <source>
        <dbReference type="SAM" id="Coils"/>
    </source>
</evidence>
<dbReference type="Pfam" id="PF16471">
    <property type="entry name" value="JIP_LZII"/>
    <property type="match status" value="1"/>
</dbReference>
<sequence length="720" mass="80319">GVAMELISGESRADDTATLSPRVYQLAQHVYKELESLRRLHGESSLGGLLPLNLKMLEEMDSLYNERRQLKIDLKLQVAEKNDVVFQLERAKKLHDTAVKRVNYLEDELLATKKEADEKVDKLEARIRHHEMLSRNAAEHAFRLEERAAQLQSELSTAQDRYTELLRAYVDQTERIRLTDADSVSQLTIRSSKAPVHAPQSDWDWKICGETAKTNSGEPKTPVHQRSDSPDQLDEDGFLKLNSLPTIGVMEEMKPADRVASFMDRMDETMEYESTIAPNSVAGQDTEDEEDAVRNAEPTECVETYGIMREVEKLIAENTELSATKNALNVVKNDLISKLDTVSGEKRMLAKEVEYLRLSRDQTKAEANRLARQINTYQKQLSHLHTRLKQYEDVEDLLPLEVAGDLMTSQSNLQHAASCLTLTTTKSENHSLISPLERQAAALPGSLDCVVFNRVSAGMRPDDVKVTQKPEGFRMDYTGGSLASIQECMQTAKLGEACFTKREMARVIAERNQYKESLLELQDAIRCMEQMRADREAGLNTPSASRSSTHYFPGRSTRRVGFARQFISALQSAADEFASGLYGIFSELEPMFSPTLAPEVQDVGFAHPNSWHGDDESATPHPENSDELRRMFGRLIGHAAGQSTEAVFGTGNDFAAAVTSQTISDAIPHLLERRNMGLYSPESAQRTVESLASFNPAPSASSPPTEETPKPPVIARSDSV</sequence>
<dbReference type="GO" id="GO:0005737">
    <property type="term" value="C:cytoplasm"/>
    <property type="evidence" value="ECO:0007669"/>
    <property type="project" value="UniProtKB-SubCell"/>
</dbReference>
<keyword evidence="3 4" id="KW-0175">Coiled coil</keyword>
<dbReference type="AlphaFoldDB" id="A0A8T1M3K5"/>
<accession>A0A8T1M3K5</accession>
<evidence type="ECO:0000313" key="9">
    <source>
        <dbReference type="Proteomes" id="UP000286415"/>
    </source>
</evidence>
<evidence type="ECO:0000259" key="6">
    <source>
        <dbReference type="PROSITE" id="PS51776"/>
    </source>
</evidence>
<reference evidence="8 9" key="2">
    <citation type="journal article" date="2021" name="Genomics">
        <title>High-quality reference genome for Clonorchis sinensis.</title>
        <authorList>
            <person name="Young N.D."/>
            <person name="Stroehlein A.J."/>
            <person name="Kinkar L."/>
            <person name="Wang T."/>
            <person name="Sohn W.M."/>
            <person name="Chang B.C.H."/>
            <person name="Kaur P."/>
            <person name="Weisz D."/>
            <person name="Dudchenko O."/>
            <person name="Aiden E.L."/>
            <person name="Korhonen P.K."/>
            <person name="Gasser R.B."/>
        </authorList>
    </citation>
    <scope>NUCLEOTIDE SEQUENCE [LARGE SCALE GENOMIC DNA]</scope>
    <source>
        <strain evidence="8">Cs-k2</strain>
    </source>
</reference>
<dbReference type="PANTHER" id="PTHR13886">
    <property type="entry name" value="JNK/SAPK-ASSOCIATED PROTEIN"/>
    <property type="match status" value="1"/>
</dbReference>
<dbReference type="InterPro" id="IPR032486">
    <property type="entry name" value="JIP_LZII"/>
</dbReference>
<dbReference type="PROSITE" id="PS51777">
    <property type="entry name" value="RH2"/>
    <property type="match status" value="1"/>
</dbReference>
<feature type="coiled-coil region" evidence="4">
    <location>
        <begin position="504"/>
        <end position="531"/>
    </location>
</feature>
<feature type="coiled-coil region" evidence="4">
    <location>
        <begin position="360"/>
        <end position="394"/>
    </location>
</feature>
<dbReference type="GO" id="GO:0019894">
    <property type="term" value="F:kinesin binding"/>
    <property type="evidence" value="ECO:0007669"/>
    <property type="project" value="TreeGrafter"/>
</dbReference>
<keyword evidence="2" id="KW-0963">Cytoplasm</keyword>
<feature type="region of interest" description="Disordered" evidence="5">
    <location>
        <begin position="211"/>
        <end position="237"/>
    </location>
</feature>
<dbReference type="InterPro" id="IPR034744">
    <property type="entry name" value="RH2"/>
</dbReference>
<feature type="domain" description="RH1" evidence="6">
    <location>
        <begin position="6"/>
        <end position="94"/>
    </location>
</feature>
<dbReference type="Pfam" id="PF09744">
    <property type="entry name" value="RH1"/>
    <property type="match status" value="1"/>
</dbReference>
<comment type="caution">
    <text evidence="8">The sequence shown here is derived from an EMBL/GenBank/DDBJ whole genome shotgun (WGS) entry which is preliminary data.</text>
</comment>
<evidence type="ECO:0000259" key="7">
    <source>
        <dbReference type="PROSITE" id="PS51777"/>
    </source>
</evidence>
<dbReference type="InterPro" id="IPR034743">
    <property type="entry name" value="RH1"/>
</dbReference>
<feature type="compositionally biased region" description="Low complexity" evidence="5">
    <location>
        <begin position="696"/>
        <end position="705"/>
    </location>
</feature>
<dbReference type="InterPro" id="IPR039911">
    <property type="entry name" value="JIP3/JIP4"/>
</dbReference>
<dbReference type="PROSITE" id="PS51776">
    <property type="entry name" value="RH1"/>
    <property type="match status" value="1"/>
</dbReference>
<evidence type="ECO:0000313" key="8">
    <source>
        <dbReference type="EMBL" id="KAG5443763.1"/>
    </source>
</evidence>
<feature type="domain" description="RH2" evidence="7">
    <location>
        <begin position="496"/>
        <end position="562"/>
    </location>
</feature>
<evidence type="ECO:0000256" key="5">
    <source>
        <dbReference type="SAM" id="MobiDB-lite"/>
    </source>
</evidence>
<feature type="region of interest" description="Disordered" evidence="5">
    <location>
        <begin position="605"/>
        <end position="625"/>
    </location>
</feature>
<dbReference type="GO" id="GO:0030159">
    <property type="term" value="F:signaling receptor complex adaptor activity"/>
    <property type="evidence" value="ECO:0007669"/>
    <property type="project" value="TreeGrafter"/>
</dbReference>
<gene>
    <name evidence="8" type="ORF">CSKR_112244</name>
</gene>
<proteinExistence type="predicted"/>
<name>A0A8T1M3K5_CLOSI</name>
<protein>
    <submittedName>
        <fullName evidence="8">JNK-interacting protein</fullName>
    </submittedName>
</protein>
<evidence type="ECO:0000256" key="1">
    <source>
        <dbReference type="ARBA" id="ARBA00004496"/>
    </source>
</evidence>